<dbReference type="VEuPathDB" id="VectorBase:GAUT025408"/>
<accession>A0A1A9V4C4</accession>
<protein>
    <submittedName>
        <fullName evidence="2">Uncharacterized protein</fullName>
    </submittedName>
</protein>
<dbReference type="EnsemblMetazoa" id="GAUT025408-RA">
    <property type="protein sequence ID" value="GAUT025408-PA"/>
    <property type="gene ID" value="GAUT025408"/>
</dbReference>
<proteinExistence type="predicted"/>
<evidence type="ECO:0000256" key="1">
    <source>
        <dbReference type="SAM" id="Phobius"/>
    </source>
</evidence>
<evidence type="ECO:0000313" key="2">
    <source>
        <dbReference type="EnsemblMetazoa" id="GAUT025408-PA"/>
    </source>
</evidence>
<dbReference type="Proteomes" id="UP000078200">
    <property type="component" value="Unassembled WGS sequence"/>
</dbReference>
<reference evidence="2" key="1">
    <citation type="submission" date="2020-05" db="UniProtKB">
        <authorList>
            <consortium name="EnsemblMetazoa"/>
        </authorList>
    </citation>
    <scope>IDENTIFICATION</scope>
    <source>
        <strain evidence="2">TTRI</strain>
    </source>
</reference>
<sequence>MLPIASNIAANKLIGGFYENIAANKLIGGFYESITSSLISSSSIDPVECSAASDASASATQIGSSETFVVSIGVSSLTALAVPGRVFNFIVLIFGFTSTTLLIVLPLLLPKTRVTTGDGELDDTVSVLAFCEEFEWHSKLMADLMPKILIASKNTDKFPADMHASPNLT</sequence>
<keyword evidence="3" id="KW-1185">Reference proteome</keyword>
<feature type="transmembrane region" description="Helical" evidence="1">
    <location>
        <begin position="86"/>
        <end position="109"/>
    </location>
</feature>
<keyword evidence="1" id="KW-0472">Membrane</keyword>
<name>A0A1A9V4C4_GLOAU</name>
<keyword evidence="1" id="KW-1133">Transmembrane helix</keyword>
<keyword evidence="1" id="KW-0812">Transmembrane</keyword>
<organism evidence="2 3">
    <name type="scientific">Glossina austeni</name>
    <name type="common">Savannah tsetse fly</name>
    <dbReference type="NCBI Taxonomy" id="7395"/>
    <lineage>
        <taxon>Eukaryota</taxon>
        <taxon>Metazoa</taxon>
        <taxon>Ecdysozoa</taxon>
        <taxon>Arthropoda</taxon>
        <taxon>Hexapoda</taxon>
        <taxon>Insecta</taxon>
        <taxon>Pterygota</taxon>
        <taxon>Neoptera</taxon>
        <taxon>Endopterygota</taxon>
        <taxon>Diptera</taxon>
        <taxon>Brachycera</taxon>
        <taxon>Muscomorpha</taxon>
        <taxon>Hippoboscoidea</taxon>
        <taxon>Glossinidae</taxon>
        <taxon>Glossina</taxon>
    </lineage>
</organism>
<evidence type="ECO:0000313" key="3">
    <source>
        <dbReference type="Proteomes" id="UP000078200"/>
    </source>
</evidence>
<dbReference type="AlphaFoldDB" id="A0A1A9V4C4"/>